<dbReference type="EnsemblMetazoa" id="XM_014386945.2">
    <property type="protein sequence ID" value="XP_014242431.1"/>
    <property type="gene ID" value="LOC106662707"/>
</dbReference>
<dbReference type="GeneID" id="106662707"/>
<dbReference type="RefSeq" id="XP_014242432.1">
    <property type="nucleotide sequence ID" value="XM_014386946.2"/>
</dbReference>
<proteinExistence type="predicted"/>
<dbReference type="RefSeq" id="XP_024081049.1">
    <property type="nucleotide sequence ID" value="XM_024225281.1"/>
</dbReference>
<sequence>MFLTSSVGTISVWLLLWMNAVKCEENAANAATVPDCKNGTCVNTTFTPPPASSMSRLLPSAAVLSNDTKETSASFVDIITTPETDASLGLSAFSQFAQTSDHASFNPSPFLGVIHDKGFPRGVAVGEVFPDTVGEKHLYQNKYLLHHKGYHHVEGLKHRPDPFAQILTNHEAKPTPETVVKSTYPPIYKTEFRPTVQTLYTSTKTPEYPFVFPDKHFPTGGSKFSITEYKPPFHGYQHSEKPISEEQDDIPFGHDDRPKFPVYTHHGLAPFDEHKKHLEPKNNKWKSVLKLLATVIPFGLLVAAFSPSILVVNATEPPASTKTNYRSLEGIRLPVPPAGVNITHCQMKEICEGIYLAEKNYQPYLKTLIKRSGGVLKEIAEISAAGDCSQIPCKK</sequence>
<dbReference type="RefSeq" id="XP_014242431.1">
    <property type="nucleotide sequence ID" value="XM_014386945.2"/>
</dbReference>
<dbReference type="Proteomes" id="UP000494040">
    <property type="component" value="Unassembled WGS sequence"/>
</dbReference>
<keyword evidence="3" id="KW-1185">Reference proteome</keyword>
<reference evidence="2" key="1">
    <citation type="submission" date="2022-01" db="UniProtKB">
        <authorList>
            <consortium name="EnsemblMetazoa"/>
        </authorList>
    </citation>
    <scope>IDENTIFICATION</scope>
</reference>
<evidence type="ECO:0008006" key="4">
    <source>
        <dbReference type="Google" id="ProtNLM"/>
    </source>
</evidence>
<name>A0A8I6RES8_CIMLE</name>
<dbReference type="OrthoDB" id="6372754at2759"/>
<evidence type="ECO:0000313" key="3">
    <source>
        <dbReference type="Proteomes" id="UP000494040"/>
    </source>
</evidence>
<accession>A0A8I6RES8</accession>
<dbReference type="EnsemblMetazoa" id="XM_014386946.2">
    <property type="protein sequence ID" value="XP_014242432.1"/>
    <property type="gene ID" value="LOC106662707"/>
</dbReference>
<evidence type="ECO:0000256" key="1">
    <source>
        <dbReference type="SAM" id="SignalP"/>
    </source>
</evidence>
<feature type="chain" id="PRO_5036269565" description="CPR type cuticle protein" evidence="1">
    <location>
        <begin position="24"/>
        <end position="395"/>
    </location>
</feature>
<dbReference type="KEGG" id="clec:106662707"/>
<evidence type="ECO:0000313" key="2">
    <source>
        <dbReference type="EnsemblMetazoa" id="XP_014242431.1"/>
    </source>
</evidence>
<dbReference type="EnsemblMetazoa" id="XM_024225281.1">
    <property type="protein sequence ID" value="XP_024081049.1"/>
    <property type="gene ID" value="LOC106662707"/>
</dbReference>
<dbReference type="AlphaFoldDB" id="A0A8I6RES8"/>
<feature type="signal peptide" evidence="1">
    <location>
        <begin position="1"/>
        <end position="23"/>
    </location>
</feature>
<organism evidence="2 3">
    <name type="scientific">Cimex lectularius</name>
    <name type="common">Bed bug</name>
    <name type="synonym">Acanthia lectularia</name>
    <dbReference type="NCBI Taxonomy" id="79782"/>
    <lineage>
        <taxon>Eukaryota</taxon>
        <taxon>Metazoa</taxon>
        <taxon>Ecdysozoa</taxon>
        <taxon>Arthropoda</taxon>
        <taxon>Hexapoda</taxon>
        <taxon>Insecta</taxon>
        <taxon>Pterygota</taxon>
        <taxon>Neoptera</taxon>
        <taxon>Paraneoptera</taxon>
        <taxon>Hemiptera</taxon>
        <taxon>Heteroptera</taxon>
        <taxon>Panheteroptera</taxon>
        <taxon>Cimicomorpha</taxon>
        <taxon>Cimicidae</taxon>
        <taxon>Cimex</taxon>
    </lineage>
</organism>
<protein>
    <recommendedName>
        <fullName evidence="4">CPR type cuticle protein</fullName>
    </recommendedName>
</protein>
<keyword evidence="1" id="KW-0732">Signal</keyword>